<comment type="caution">
    <text evidence="1">The sequence shown here is derived from an EMBL/GenBank/DDBJ whole genome shotgun (WGS) entry which is preliminary data.</text>
</comment>
<proteinExistence type="predicted"/>
<evidence type="ECO:0000313" key="2">
    <source>
        <dbReference type="Proteomes" id="UP000290433"/>
    </source>
</evidence>
<organism evidence="1 2">
    <name type="scientific">Flavobacterium anhuiense</name>
    <dbReference type="NCBI Taxonomy" id="459526"/>
    <lineage>
        <taxon>Bacteria</taxon>
        <taxon>Pseudomonadati</taxon>
        <taxon>Bacteroidota</taxon>
        <taxon>Flavobacteriia</taxon>
        <taxon>Flavobacteriales</taxon>
        <taxon>Flavobacteriaceae</taxon>
        <taxon>Flavobacterium</taxon>
    </lineage>
</organism>
<sequence length="61" mass="7388">MFYSDAESTWFLFLIFRSLGFAIRTRNNKTQNKSSKQKLHKLMQSFIFPCWRERIACAYTE</sequence>
<name>A0A444VXT4_9FLAO</name>
<dbReference type="Proteomes" id="UP000290433">
    <property type="component" value="Unassembled WGS sequence"/>
</dbReference>
<dbReference type="EMBL" id="JUIV01000009">
    <property type="protein sequence ID" value="RYJ38346.1"/>
    <property type="molecule type" value="Genomic_DNA"/>
</dbReference>
<gene>
    <name evidence="1" type="ORF">NU08_2669</name>
</gene>
<protein>
    <submittedName>
        <fullName evidence="1">Uncharacterized protein</fullName>
    </submittedName>
</protein>
<dbReference type="AlphaFoldDB" id="A0A444VXT4"/>
<reference evidence="1 2" key="1">
    <citation type="submission" date="2014-12" db="EMBL/GenBank/DDBJ databases">
        <title>Genome sequence of Flavobacterium anhuiense RCM74.</title>
        <authorList>
            <person name="Kim J.F."/>
            <person name="Song J.Y."/>
            <person name="Kwak M.-J."/>
            <person name="Lee S.-W."/>
        </authorList>
    </citation>
    <scope>NUCLEOTIDE SEQUENCE [LARGE SCALE GENOMIC DNA]</scope>
    <source>
        <strain evidence="1 2">RCM74</strain>
    </source>
</reference>
<evidence type="ECO:0000313" key="1">
    <source>
        <dbReference type="EMBL" id="RYJ38346.1"/>
    </source>
</evidence>
<accession>A0A444VXT4</accession>